<accession>A0A0A8ZEZ5</accession>
<sequence>MPVRVCSEISMSVSASSSVLMAAAASSRR</sequence>
<reference evidence="1" key="2">
    <citation type="journal article" date="2015" name="Data Brief">
        <title>Shoot transcriptome of the giant reed, Arundo donax.</title>
        <authorList>
            <person name="Barrero R.A."/>
            <person name="Guerrero F.D."/>
            <person name="Moolhuijzen P."/>
            <person name="Goolsby J.A."/>
            <person name="Tidwell J."/>
            <person name="Bellgard S.E."/>
            <person name="Bellgard M.I."/>
        </authorList>
    </citation>
    <scope>NUCLEOTIDE SEQUENCE</scope>
    <source>
        <tissue evidence="1">Shoot tissue taken approximately 20 cm above the soil surface</tissue>
    </source>
</reference>
<dbReference type="AlphaFoldDB" id="A0A0A8ZEZ5"/>
<proteinExistence type="predicted"/>
<protein>
    <submittedName>
        <fullName evidence="1">Uncharacterized protein</fullName>
    </submittedName>
</protein>
<name>A0A0A8ZEZ5_ARUDO</name>
<evidence type="ECO:0000313" key="1">
    <source>
        <dbReference type="EMBL" id="JAD35315.1"/>
    </source>
</evidence>
<dbReference type="EMBL" id="GBRH01262580">
    <property type="protein sequence ID" value="JAD35315.1"/>
    <property type="molecule type" value="Transcribed_RNA"/>
</dbReference>
<organism evidence="1">
    <name type="scientific">Arundo donax</name>
    <name type="common">Giant reed</name>
    <name type="synonym">Donax arundinaceus</name>
    <dbReference type="NCBI Taxonomy" id="35708"/>
    <lineage>
        <taxon>Eukaryota</taxon>
        <taxon>Viridiplantae</taxon>
        <taxon>Streptophyta</taxon>
        <taxon>Embryophyta</taxon>
        <taxon>Tracheophyta</taxon>
        <taxon>Spermatophyta</taxon>
        <taxon>Magnoliopsida</taxon>
        <taxon>Liliopsida</taxon>
        <taxon>Poales</taxon>
        <taxon>Poaceae</taxon>
        <taxon>PACMAD clade</taxon>
        <taxon>Arundinoideae</taxon>
        <taxon>Arundineae</taxon>
        <taxon>Arundo</taxon>
    </lineage>
</organism>
<reference evidence="1" key="1">
    <citation type="submission" date="2014-09" db="EMBL/GenBank/DDBJ databases">
        <authorList>
            <person name="Magalhaes I.L.F."/>
            <person name="Oliveira U."/>
            <person name="Santos F.R."/>
            <person name="Vidigal T.H.D.A."/>
            <person name="Brescovit A.D."/>
            <person name="Santos A.J."/>
        </authorList>
    </citation>
    <scope>NUCLEOTIDE SEQUENCE</scope>
    <source>
        <tissue evidence="1">Shoot tissue taken approximately 20 cm above the soil surface</tissue>
    </source>
</reference>